<evidence type="ECO:0000256" key="3">
    <source>
        <dbReference type="ARBA" id="ARBA00016259"/>
    </source>
</evidence>
<dbReference type="Pfam" id="PF00076">
    <property type="entry name" value="RRM_1"/>
    <property type="match status" value="1"/>
</dbReference>
<feature type="compositionally biased region" description="Basic and acidic residues" evidence="8">
    <location>
        <begin position="629"/>
        <end position="675"/>
    </location>
</feature>
<accession>A0AAR5QGF1</accession>
<feature type="compositionally biased region" description="Basic and acidic residues" evidence="8">
    <location>
        <begin position="511"/>
        <end position="529"/>
    </location>
</feature>
<dbReference type="GO" id="GO:0006397">
    <property type="term" value="P:mRNA processing"/>
    <property type="evidence" value="ECO:0007669"/>
    <property type="project" value="UniProtKB-KW"/>
</dbReference>
<dbReference type="InterPro" id="IPR034769">
    <property type="entry name" value="CPSF6_RRM"/>
</dbReference>
<dbReference type="CDD" id="cd12643">
    <property type="entry name" value="RRM_CFIm68"/>
    <property type="match status" value="1"/>
</dbReference>
<keyword evidence="5 7" id="KW-0694">RNA-binding</keyword>
<keyword evidence="6" id="KW-0539">Nucleus</keyword>
<dbReference type="InterPro" id="IPR012677">
    <property type="entry name" value="Nucleotide-bd_a/b_plait_sf"/>
</dbReference>
<feature type="region of interest" description="Disordered" evidence="8">
    <location>
        <begin position="160"/>
        <end position="442"/>
    </location>
</feature>
<gene>
    <name evidence="10" type="primary">109545868</name>
</gene>
<evidence type="ECO:0000256" key="8">
    <source>
        <dbReference type="SAM" id="MobiDB-lite"/>
    </source>
</evidence>
<dbReference type="PANTHER" id="PTHR23204">
    <property type="entry name" value="CLEAVAGE AND POLYADENYLATION SPECIFIC FACTOR"/>
    <property type="match status" value="1"/>
</dbReference>
<protein>
    <recommendedName>
        <fullName evidence="3">Cleavage and polyadenylation specificity factor subunit 6</fullName>
    </recommendedName>
</protein>
<dbReference type="Pfam" id="PF25524">
    <property type="entry name" value="RSLD_CPSF6"/>
    <property type="match status" value="1"/>
</dbReference>
<keyword evidence="11" id="KW-1185">Reference proteome</keyword>
<dbReference type="Proteomes" id="UP000019118">
    <property type="component" value="Unassembled WGS sequence"/>
</dbReference>
<dbReference type="SMART" id="SM00360">
    <property type="entry name" value="RRM"/>
    <property type="match status" value="1"/>
</dbReference>
<evidence type="ECO:0000313" key="11">
    <source>
        <dbReference type="Proteomes" id="UP000019118"/>
    </source>
</evidence>
<feature type="compositionally biased region" description="Pro residues" evidence="8">
    <location>
        <begin position="248"/>
        <end position="262"/>
    </location>
</feature>
<dbReference type="InterPro" id="IPR057951">
    <property type="entry name" value="CPSF6/7_RSLD_N"/>
</dbReference>
<sequence length="675" mass="75118">MAENDIDLYGDDIDQDFAQDEYSGENVDLYDDVIATGATNNAENSDGKFEGPEGTNGTSVPTVAHTTSGRRLQLYVGNLTWWTTDQDIANAVHSIGINDFHEVKFFEHRHNGQSKGFCVISLGSDSSMRKCLELMPKKELNGQSPHVTLTTKQALSIFESQSKTRPTPANNSNSRPSHPSGGNQGSMQNFGNRMPMNQGPMRGPPMGPPGMQGNARFGGPRMQGPPGFNGPPNMQQQPPRFQGQPQWNGPPRPNGPPGPPNMGPMRTGPGGPPPGPQGPPRPGPPMFQGPPQGQPPRMPQQGPPPGPPGMRPDWNRPPMQQGFPQGPPPMQGPPRGPPPMQGPPGVGGPPQGLPQGPAPHVNPAFFPPTGGPPPMQMGPGPGPVMQQGPPHGPPHGPSMGPQQPPQHGPPHGYGPPNNMSQQPYGGPPPEHRPDIPPISEQHFFQEFEDIMSRNRTVSSSAIARAVSDAAAGEYASAIETLVTAISLIKQSKVANDDRCKILISSLQDTLRGVEDKSYSSSRRDRSRSRDRAHRRGRRERSSSRYRERSRDRERDRDRERERDRDRYYSDNYRERDRERERSRSRGERVEREREYREREPEEPRVSRPRNKSPVEAAEPAGDAPPSKSRYYEERSYRERERERERGERESGRSRDTERERDRDRERREESHRSRH</sequence>
<name>A0AAR5QGF1_DENPD</name>
<dbReference type="KEGG" id="dpa:109545868"/>
<dbReference type="InterPro" id="IPR000504">
    <property type="entry name" value="RRM_dom"/>
</dbReference>
<feature type="region of interest" description="Disordered" evidence="8">
    <location>
        <begin position="511"/>
        <end position="675"/>
    </location>
</feature>
<dbReference type="AlphaFoldDB" id="A0AAR5QGF1"/>
<reference evidence="10" key="2">
    <citation type="submission" date="2024-08" db="UniProtKB">
        <authorList>
            <consortium name="EnsemblMetazoa"/>
        </authorList>
    </citation>
    <scope>IDENTIFICATION</scope>
</reference>
<evidence type="ECO:0000259" key="9">
    <source>
        <dbReference type="PROSITE" id="PS50102"/>
    </source>
</evidence>
<dbReference type="InterPro" id="IPR035979">
    <property type="entry name" value="RBD_domain_sf"/>
</dbReference>
<dbReference type="SUPFAM" id="SSF54928">
    <property type="entry name" value="RNA-binding domain, RBD"/>
    <property type="match status" value="1"/>
</dbReference>
<evidence type="ECO:0000256" key="2">
    <source>
        <dbReference type="ARBA" id="ARBA00006265"/>
    </source>
</evidence>
<feature type="compositionally biased region" description="Pro residues" evidence="8">
    <location>
        <begin position="390"/>
        <end position="408"/>
    </location>
</feature>
<feature type="region of interest" description="Disordered" evidence="8">
    <location>
        <begin position="40"/>
        <end position="60"/>
    </location>
</feature>
<dbReference type="PROSITE" id="PS50102">
    <property type="entry name" value="RRM"/>
    <property type="match status" value="1"/>
</dbReference>
<proteinExistence type="inferred from homology"/>
<dbReference type="Gene3D" id="3.30.70.330">
    <property type="match status" value="1"/>
</dbReference>
<evidence type="ECO:0000313" key="10">
    <source>
        <dbReference type="EnsemblMetazoa" id="XP_019772266.1"/>
    </source>
</evidence>
<dbReference type="InterPro" id="IPR034772">
    <property type="entry name" value="CPSF6/7"/>
</dbReference>
<feature type="compositionally biased region" description="Polar residues" evidence="8">
    <location>
        <begin position="160"/>
        <end position="191"/>
    </location>
</feature>
<organism evidence="10 11">
    <name type="scientific">Dendroctonus ponderosae</name>
    <name type="common">Mountain pine beetle</name>
    <dbReference type="NCBI Taxonomy" id="77166"/>
    <lineage>
        <taxon>Eukaryota</taxon>
        <taxon>Metazoa</taxon>
        <taxon>Ecdysozoa</taxon>
        <taxon>Arthropoda</taxon>
        <taxon>Hexapoda</taxon>
        <taxon>Insecta</taxon>
        <taxon>Pterygota</taxon>
        <taxon>Neoptera</taxon>
        <taxon>Endopterygota</taxon>
        <taxon>Coleoptera</taxon>
        <taxon>Polyphaga</taxon>
        <taxon>Cucujiformia</taxon>
        <taxon>Curculionidae</taxon>
        <taxon>Scolytinae</taxon>
        <taxon>Dendroctonus</taxon>
    </lineage>
</organism>
<evidence type="ECO:0000256" key="1">
    <source>
        <dbReference type="ARBA" id="ARBA00004123"/>
    </source>
</evidence>
<dbReference type="GO" id="GO:0005634">
    <property type="term" value="C:nucleus"/>
    <property type="evidence" value="ECO:0007669"/>
    <property type="project" value="UniProtKB-SubCell"/>
</dbReference>
<feature type="domain" description="RRM" evidence="9">
    <location>
        <begin position="72"/>
        <end position="152"/>
    </location>
</feature>
<evidence type="ECO:0000256" key="6">
    <source>
        <dbReference type="ARBA" id="ARBA00023242"/>
    </source>
</evidence>
<feature type="compositionally biased region" description="Pro residues" evidence="8">
    <location>
        <begin position="270"/>
        <end position="310"/>
    </location>
</feature>
<feature type="compositionally biased region" description="Basic and acidic residues" evidence="8">
    <location>
        <begin position="539"/>
        <end position="605"/>
    </location>
</feature>
<comment type="similarity">
    <text evidence="2">Belongs to the RRM CPSF6/7 family.</text>
</comment>
<keyword evidence="4" id="KW-0507">mRNA processing</keyword>
<comment type="subcellular location">
    <subcellularLocation>
        <location evidence="1">Nucleus</location>
    </subcellularLocation>
</comment>
<reference evidence="11" key="1">
    <citation type="journal article" date="2013" name="Genome Biol.">
        <title>Draft genome of the mountain pine beetle, Dendroctonus ponderosae Hopkins, a major forest pest.</title>
        <authorList>
            <person name="Keeling C.I."/>
            <person name="Yuen M.M."/>
            <person name="Liao N.Y."/>
            <person name="Docking T.R."/>
            <person name="Chan S.K."/>
            <person name="Taylor G.A."/>
            <person name="Palmquist D.L."/>
            <person name="Jackman S.D."/>
            <person name="Nguyen A."/>
            <person name="Li M."/>
            <person name="Henderson H."/>
            <person name="Janes J.K."/>
            <person name="Zhao Y."/>
            <person name="Pandoh P."/>
            <person name="Moore R."/>
            <person name="Sperling F.A."/>
            <person name="Huber D.P."/>
            <person name="Birol I."/>
            <person name="Jones S.J."/>
            <person name="Bohlmann J."/>
        </authorList>
    </citation>
    <scope>NUCLEOTIDE SEQUENCE</scope>
</reference>
<dbReference type="EnsemblMetazoa" id="XM_019916707.1">
    <property type="protein sequence ID" value="XP_019772266.1"/>
    <property type="gene ID" value="LOC109545868"/>
</dbReference>
<feature type="compositionally biased region" description="Low complexity" evidence="8">
    <location>
        <begin position="235"/>
        <end position="247"/>
    </location>
</feature>
<evidence type="ECO:0000256" key="4">
    <source>
        <dbReference type="ARBA" id="ARBA00022664"/>
    </source>
</evidence>
<feature type="compositionally biased region" description="Pro residues" evidence="8">
    <location>
        <begin position="325"/>
        <end position="342"/>
    </location>
</feature>
<feature type="compositionally biased region" description="Pro residues" evidence="8">
    <location>
        <begin position="365"/>
        <end position="382"/>
    </location>
</feature>
<evidence type="ECO:0000256" key="7">
    <source>
        <dbReference type="PROSITE-ProRule" id="PRU00176"/>
    </source>
</evidence>
<dbReference type="GO" id="GO:0003723">
    <property type="term" value="F:RNA binding"/>
    <property type="evidence" value="ECO:0007669"/>
    <property type="project" value="UniProtKB-UniRule"/>
</dbReference>
<evidence type="ECO:0000256" key="5">
    <source>
        <dbReference type="ARBA" id="ARBA00022884"/>
    </source>
</evidence>